<feature type="transmembrane region" description="Helical" evidence="1">
    <location>
        <begin position="98"/>
        <end position="119"/>
    </location>
</feature>
<comment type="caution">
    <text evidence="2">The sequence shown here is derived from an EMBL/GenBank/DDBJ whole genome shotgun (WGS) entry which is preliminary data.</text>
</comment>
<proteinExistence type="predicted"/>
<keyword evidence="1" id="KW-1133">Transmembrane helix</keyword>
<reference evidence="2 3" key="1">
    <citation type="submission" date="2020-02" db="EMBL/GenBank/DDBJ databases">
        <title>Aliifodinibius halophilus 2W32, complete genome.</title>
        <authorList>
            <person name="Li Y."/>
            <person name="Wu S."/>
        </authorList>
    </citation>
    <scope>NUCLEOTIDE SEQUENCE [LARGE SCALE GENOMIC DNA]</scope>
    <source>
        <strain evidence="2 3">2W32</strain>
    </source>
</reference>
<feature type="transmembrane region" description="Helical" evidence="1">
    <location>
        <begin position="67"/>
        <end position="86"/>
    </location>
</feature>
<evidence type="ECO:0008006" key="4">
    <source>
        <dbReference type="Google" id="ProtNLM"/>
    </source>
</evidence>
<gene>
    <name evidence="2" type="ORF">G3569_02835</name>
</gene>
<keyword evidence="1" id="KW-0472">Membrane</keyword>
<dbReference type="AlphaFoldDB" id="A0A6M1STL4"/>
<dbReference type="PANTHER" id="PTHR36974:SF1">
    <property type="entry name" value="DOXX FAMILY MEMBRANE PROTEIN"/>
    <property type="match status" value="1"/>
</dbReference>
<feature type="transmembrane region" description="Helical" evidence="1">
    <location>
        <begin position="7"/>
        <end position="25"/>
    </location>
</feature>
<evidence type="ECO:0000313" key="3">
    <source>
        <dbReference type="Proteomes" id="UP000479132"/>
    </source>
</evidence>
<dbReference type="Proteomes" id="UP000479132">
    <property type="component" value="Unassembled WGS sequence"/>
</dbReference>
<sequence>MGISPEIHRYIIAAAFVAVGILHFIKPQLFVRIVPDFVPYHLAMVYISGIAEILGGIGILLTQTRSLAAWGLILLLLAVFPANINMTVMSVKETGFTSLYSIVTILRLPLQFVLIYWVYWACLR</sequence>
<evidence type="ECO:0000256" key="1">
    <source>
        <dbReference type="SAM" id="Phobius"/>
    </source>
</evidence>
<dbReference type="EMBL" id="JAALLS010000002">
    <property type="protein sequence ID" value="NGP87278.1"/>
    <property type="molecule type" value="Genomic_DNA"/>
</dbReference>
<feature type="transmembrane region" description="Helical" evidence="1">
    <location>
        <begin position="37"/>
        <end position="60"/>
    </location>
</feature>
<dbReference type="PANTHER" id="PTHR36974">
    <property type="entry name" value="MEMBRANE PROTEIN-RELATED"/>
    <property type="match status" value="1"/>
</dbReference>
<organism evidence="2 3">
    <name type="scientific">Fodinibius halophilus</name>
    <dbReference type="NCBI Taxonomy" id="1736908"/>
    <lineage>
        <taxon>Bacteria</taxon>
        <taxon>Pseudomonadati</taxon>
        <taxon>Balneolota</taxon>
        <taxon>Balneolia</taxon>
        <taxon>Balneolales</taxon>
        <taxon>Balneolaceae</taxon>
        <taxon>Fodinibius</taxon>
    </lineage>
</organism>
<protein>
    <recommendedName>
        <fullName evidence="4">DoxX family membrane protein</fullName>
    </recommendedName>
</protein>
<name>A0A6M1STL4_9BACT</name>
<keyword evidence="3" id="KW-1185">Reference proteome</keyword>
<evidence type="ECO:0000313" key="2">
    <source>
        <dbReference type="EMBL" id="NGP87278.1"/>
    </source>
</evidence>
<dbReference type="RefSeq" id="WP_165265874.1">
    <property type="nucleotide sequence ID" value="NZ_JAALLS010000002.1"/>
</dbReference>
<keyword evidence="1" id="KW-0812">Transmembrane</keyword>
<accession>A0A6M1STL4</accession>